<dbReference type="InterPro" id="IPR001478">
    <property type="entry name" value="PDZ"/>
</dbReference>
<evidence type="ECO:0000256" key="3">
    <source>
        <dbReference type="ARBA" id="ARBA00022729"/>
    </source>
</evidence>
<evidence type="ECO:0000256" key="8">
    <source>
        <dbReference type="PIRSR" id="PIRSR611782-2"/>
    </source>
</evidence>
<evidence type="ECO:0000256" key="7">
    <source>
        <dbReference type="PIRSR" id="PIRSR611782-1"/>
    </source>
</evidence>
<proteinExistence type="inferred from homology"/>
<name>A0A5C6RHJ1_9BACT</name>
<comment type="caution">
    <text evidence="11">The sequence shown here is derived from an EMBL/GenBank/DDBJ whole genome shotgun (WGS) entry which is preliminary data.</text>
</comment>
<accession>A0A5C6RHJ1</accession>
<feature type="active site" description="Charge relay system" evidence="7">
    <location>
        <position position="222"/>
    </location>
</feature>
<dbReference type="SUPFAM" id="SSF50156">
    <property type="entry name" value="PDZ domain-like"/>
    <property type="match status" value="2"/>
</dbReference>
<feature type="active site" description="Charge relay system" evidence="7">
    <location>
        <position position="115"/>
    </location>
</feature>
<dbReference type="InterPro" id="IPR011782">
    <property type="entry name" value="Pept_S1C_Do"/>
</dbReference>
<evidence type="ECO:0000256" key="9">
    <source>
        <dbReference type="SAM" id="SignalP"/>
    </source>
</evidence>
<evidence type="ECO:0000256" key="4">
    <source>
        <dbReference type="ARBA" id="ARBA00022737"/>
    </source>
</evidence>
<evidence type="ECO:0000313" key="11">
    <source>
        <dbReference type="EMBL" id="TXB61801.1"/>
    </source>
</evidence>
<gene>
    <name evidence="11" type="ORF">FRY97_17400</name>
</gene>
<dbReference type="SUPFAM" id="SSF50494">
    <property type="entry name" value="Trypsin-like serine proteases"/>
    <property type="match status" value="1"/>
</dbReference>
<feature type="binding site" evidence="8">
    <location>
        <begin position="220"/>
        <end position="222"/>
    </location>
    <ligand>
        <name>substrate</name>
    </ligand>
</feature>
<organism evidence="11 12">
    <name type="scientific">Phaeodactylibacter luteus</name>
    <dbReference type="NCBI Taxonomy" id="1564516"/>
    <lineage>
        <taxon>Bacteria</taxon>
        <taxon>Pseudomonadati</taxon>
        <taxon>Bacteroidota</taxon>
        <taxon>Saprospiria</taxon>
        <taxon>Saprospirales</taxon>
        <taxon>Haliscomenobacteraceae</taxon>
        <taxon>Phaeodactylibacter</taxon>
    </lineage>
</organism>
<keyword evidence="12" id="KW-1185">Reference proteome</keyword>
<dbReference type="AlphaFoldDB" id="A0A5C6RHJ1"/>
<evidence type="ECO:0000313" key="12">
    <source>
        <dbReference type="Proteomes" id="UP000321580"/>
    </source>
</evidence>
<dbReference type="PROSITE" id="PS50106">
    <property type="entry name" value="PDZ"/>
    <property type="match status" value="1"/>
</dbReference>
<protein>
    <submittedName>
        <fullName evidence="11">Do family serine endopeptidase</fullName>
    </submittedName>
</protein>
<dbReference type="SMART" id="SM00228">
    <property type="entry name" value="PDZ"/>
    <property type="match status" value="2"/>
</dbReference>
<dbReference type="InterPro" id="IPR036034">
    <property type="entry name" value="PDZ_sf"/>
</dbReference>
<dbReference type="PANTHER" id="PTHR22939:SF129">
    <property type="entry name" value="SERINE PROTEASE HTRA2, MITOCHONDRIAL"/>
    <property type="match status" value="1"/>
</dbReference>
<reference evidence="11 12" key="1">
    <citation type="submission" date="2019-08" db="EMBL/GenBank/DDBJ databases">
        <title>Genome of Phaeodactylibacter luteus.</title>
        <authorList>
            <person name="Bowman J.P."/>
        </authorList>
    </citation>
    <scope>NUCLEOTIDE SEQUENCE [LARGE SCALE GENOMIC DNA]</scope>
    <source>
        <strain evidence="11 12">KCTC 42180</strain>
    </source>
</reference>
<evidence type="ECO:0000256" key="6">
    <source>
        <dbReference type="ARBA" id="ARBA00022825"/>
    </source>
</evidence>
<evidence type="ECO:0000256" key="1">
    <source>
        <dbReference type="ARBA" id="ARBA00010541"/>
    </source>
</evidence>
<feature type="chain" id="PRO_5022760313" evidence="9">
    <location>
        <begin position="21"/>
        <end position="474"/>
    </location>
</feature>
<dbReference type="GO" id="GO:0006508">
    <property type="term" value="P:proteolysis"/>
    <property type="evidence" value="ECO:0007669"/>
    <property type="project" value="UniProtKB-KW"/>
</dbReference>
<dbReference type="PANTHER" id="PTHR22939">
    <property type="entry name" value="SERINE PROTEASE FAMILY S1C HTRA-RELATED"/>
    <property type="match status" value="1"/>
</dbReference>
<dbReference type="FunFam" id="2.40.10.10:FF:000001">
    <property type="entry name" value="Periplasmic serine protease DegS"/>
    <property type="match status" value="1"/>
</dbReference>
<dbReference type="InterPro" id="IPR009003">
    <property type="entry name" value="Peptidase_S1_PA"/>
</dbReference>
<sequence>MKQYLAILISSLLSAALAIAAYRYFEPHREVVIRETVSARYTNFDPMDVSKQRSFLSSAPTDFSAAADRVIPAVVNIKTVQSSGNFDLWGSPAVGSASGSGVIISEDGYIVTNNHVIEDSDEIEVTLNDKREYEAELIGTDPSTDLALIKIKAQGLPALEFGNSDSLRVGEWVLAIGNPFNLESTVTSGIVSAKGRSIDILEGQDRIESFIQTDAAVNPGNSGGALANTNGELIGINTAIITRSGRYEGYSFAVPINLVRKVVRDLRDYGVVQRGILGVFIDEMTNELAKKLGLENVEGVYINRVTPGSGADDAGLEKGDVIIGINGVKTKTLPEMQEQLGRYRPGNAIQVEIIRDKARTVKEVVLKNKSNSTALVTSQNADILLELGFEVRELSRQESRRLKAEGVKVISIYRGSRIERTNMDPGFVITKVDNRAVNSVDELVALLEQSSGKVMLEGIYEGYAGEYYYAFPVD</sequence>
<dbReference type="GO" id="GO:0004252">
    <property type="term" value="F:serine-type endopeptidase activity"/>
    <property type="evidence" value="ECO:0007669"/>
    <property type="project" value="InterPro"/>
</dbReference>
<dbReference type="Pfam" id="PF13180">
    <property type="entry name" value="PDZ_2"/>
    <property type="match status" value="1"/>
</dbReference>
<comment type="similarity">
    <text evidence="1">Belongs to the peptidase S1C family.</text>
</comment>
<dbReference type="Gene3D" id="2.30.42.10">
    <property type="match status" value="2"/>
</dbReference>
<evidence type="ECO:0000256" key="2">
    <source>
        <dbReference type="ARBA" id="ARBA00022670"/>
    </source>
</evidence>
<feature type="binding site" evidence="8">
    <location>
        <position position="145"/>
    </location>
    <ligand>
        <name>substrate</name>
    </ligand>
</feature>
<keyword evidence="4" id="KW-0677">Repeat</keyword>
<feature type="binding site" evidence="8">
    <location>
        <position position="115"/>
    </location>
    <ligand>
        <name>substrate</name>
    </ligand>
</feature>
<feature type="signal peptide" evidence="9">
    <location>
        <begin position="1"/>
        <end position="20"/>
    </location>
</feature>
<dbReference type="OrthoDB" id="9758917at2"/>
<evidence type="ECO:0000256" key="5">
    <source>
        <dbReference type="ARBA" id="ARBA00022801"/>
    </source>
</evidence>
<dbReference type="Pfam" id="PF13365">
    <property type="entry name" value="Trypsin_2"/>
    <property type="match status" value="1"/>
</dbReference>
<keyword evidence="2" id="KW-0645">Protease</keyword>
<keyword evidence="6" id="KW-0720">Serine protease</keyword>
<dbReference type="PRINTS" id="PR00834">
    <property type="entry name" value="PROTEASES2C"/>
</dbReference>
<evidence type="ECO:0000259" key="10">
    <source>
        <dbReference type="PROSITE" id="PS50106"/>
    </source>
</evidence>
<dbReference type="Proteomes" id="UP000321580">
    <property type="component" value="Unassembled WGS sequence"/>
</dbReference>
<dbReference type="NCBIfam" id="TIGR02037">
    <property type="entry name" value="degP_htrA_DO"/>
    <property type="match status" value="1"/>
</dbReference>
<keyword evidence="5" id="KW-0378">Hydrolase</keyword>
<dbReference type="EMBL" id="VOOR01000045">
    <property type="protein sequence ID" value="TXB61801.1"/>
    <property type="molecule type" value="Genomic_DNA"/>
</dbReference>
<feature type="active site" description="Charge relay system" evidence="7">
    <location>
        <position position="145"/>
    </location>
</feature>
<feature type="domain" description="PDZ" evidence="10">
    <location>
        <begin position="274"/>
        <end position="357"/>
    </location>
</feature>
<dbReference type="RefSeq" id="WP_147168843.1">
    <property type="nucleotide sequence ID" value="NZ_VOOR01000045.1"/>
</dbReference>
<dbReference type="InterPro" id="IPR043504">
    <property type="entry name" value="Peptidase_S1_PA_chymotrypsin"/>
</dbReference>
<dbReference type="Gene3D" id="2.40.10.10">
    <property type="entry name" value="Trypsin-like serine proteases"/>
    <property type="match status" value="2"/>
</dbReference>
<keyword evidence="3 9" id="KW-0732">Signal</keyword>
<dbReference type="InterPro" id="IPR001940">
    <property type="entry name" value="Peptidase_S1C"/>
</dbReference>